<dbReference type="InterPro" id="IPR050077">
    <property type="entry name" value="LexA_repressor"/>
</dbReference>
<name>A0AB36J2X6_9BACL</name>
<dbReference type="PANTHER" id="PTHR33516">
    <property type="entry name" value="LEXA REPRESSOR"/>
    <property type="match status" value="1"/>
</dbReference>
<feature type="domain" description="HTH cro/C1-type" evidence="1">
    <location>
        <begin position="18"/>
        <end position="64"/>
    </location>
</feature>
<dbReference type="SUPFAM" id="SSF47413">
    <property type="entry name" value="lambda repressor-like DNA-binding domains"/>
    <property type="match status" value="1"/>
</dbReference>
<dbReference type="InterPro" id="IPR001387">
    <property type="entry name" value="Cro/C1-type_HTH"/>
</dbReference>
<dbReference type="PANTHER" id="PTHR33516:SF2">
    <property type="entry name" value="LEXA REPRESSOR-RELATED"/>
    <property type="match status" value="1"/>
</dbReference>
<dbReference type="CDD" id="cd00093">
    <property type="entry name" value="HTH_XRE"/>
    <property type="match status" value="1"/>
</dbReference>
<dbReference type="InterPro" id="IPR010982">
    <property type="entry name" value="Lambda_DNA-bd_dom_sf"/>
</dbReference>
<dbReference type="Gene3D" id="1.10.260.40">
    <property type="entry name" value="lambda repressor-like DNA-binding domains"/>
    <property type="match status" value="1"/>
</dbReference>
<dbReference type="SUPFAM" id="SSF51306">
    <property type="entry name" value="LexA/Signal peptidase"/>
    <property type="match status" value="1"/>
</dbReference>
<dbReference type="AlphaFoldDB" id="A0AB36J2X6"/>
<comment type="caution">
    <text evidence="2">The sequence shown here is derived from an EMBL/GenBank/DDBJ whole genome shotgun (WGS) entry which is preliminary data.</text>
</comment>
<gene>
    <name evidence="2" type="ORF">BSK47_30760</name>
</gene>
<proteinExistence type="predicted"/>
<dbReference type="CDD" id="cd06529">
    <property type="entry name" value="S24_LexA-like"/>
    <property type="match status" value="1"/>
</dbReference>
<dbReference type="PROSITE" id="PS50943">
    <property type="entry name" value="HTH_CROC1"/>
    <property type="match status" value="1"/>
</dbReference>
<dbReference type="InterPro" id="IPR036286">
    <property type="entry name" value="LexA/Signal_pep-like_sf"/>
</dbReference>
<dbReference type="GO" id="GO:0003677">
    <property type="term" value="F:DNA binding"/>
    <property type="evidence" value="ECO:0007669"/>
    <property type="project" value="InterPro"/>
</dbReference>
<dbReference type="Pfam" id="PF00717">
    <property type="entry name" value="Peptidase_S24"/>
    <property type="match status" value="1"/>
</dbReference>
<evidence type="ECO:0000313" key="2">
    <source>
        <dbReference type="EMBL" id="OME10409.1"/>
    </source>
</evidence>
<reference evidence="2 3" key="1">
    <citation type="submission" date="2016-10" db="EMBL/GenBank/DDBJ databases">
        <title>Paenibacillus species isolates.</title>
        <authorList>
            <person name="Beno S.M."/>
        </authorList>
    </citation>
    <scope>NUCLEOTIDE SEQUENCE [LARGE SCALE GENOMIC DNA]</scope>
    <source>
        <strain evidence="2 3">FSL H7-0918</strain>
    </source>
</reference>
<protein>
    <recommendedName>
        <fullName evidence="1">HTH cro/C1-type domain-containing protein</fullName>
    </recommendedName>
</protein>
<dbReference type="SMART" id="SM00530">
    <property type="entry name" value="HTH_XRE"/>
    <property type="match status" value="1"/>
</dbReference>
<dbReference type="Proteomes" id="UP000187323">
    <property type="component" value="Unassembled WGS sequence"/>
</dbReference>
<sequence>MERDVFQQTFERLKTQSGLTDAEIARRLDVNRSTVSRWKDGTISPPLSKIKEIANLFGVSPLEFIDDSVEENEVRNTLKKALPEGAIPVKGKSITVPLYGSIAAGVPLEAIPVEEYIEIPEDVGSWYPYAFLLRVNGESMNKVVPNGAYALIDPYNGEDVGNGDVVAVQVNGYEATLKRFFKLHNTVVLEPDSYNPEYVAQNFTSPETQNLRIMGKMVWFMSPPNAKF</sequence>
<dbReference type="InterPro" id="IPR015927">
    <property type="entry name" value="Peptidase_S24_S26A/B/C"/>
</dbReference>
<dbReference type="EMBL" id="MPTO01000048">
    <property type="protein sequence ID" value="OME10409.1"/>
    <property type="molecule type" value="Genomic_DNA"/>
</dbReference>
<evidence type="ECO:0000313" key="3">
    <source>
        <dbReference type="Proteomes" id="UP000187323"/>
    </source>
</evidence>
<dbReference type="Pfam" id="PF01381">
    <property type="entry name" value="HTH_3"/>
    <property type="match status" value="1"/>
</dbReference>
<dbReference type="Gene3D" id="2.10.109.10">
    <property type="entry name" value="Umud Fragment, subunit A"/>
    <property type="match status" value="1"/>
</dbReference>
<accession>A0AB36J2X6</accession>
<evidence type="ECO:0000259" key="1">
    <source>
        <dbReference type="PROSITE" id="PS50943"/>
    </source>
</evidence>
<organism evidence="2 3">
    <name type="scientific">Paenibacillus odorifer</name>
    <dbReference type="NCBI Taxonomy" id="189426"/>
    <lineage>
        <taxon>Bacteria</taxon>
        <taxon>Bacillati</taxon>
        <taxon>Bacillota</taxon>
        <taxon>Bacilli</taxon>
        <taxon>Bacillales</taxon>
        <taxon>Paenibacillaceae</taxon>
        <taxon>Paenibacillus</taxon>
    </lineage>
</organism>
<dbReference type="RefSeq" id="WP_076138846.1">
    <property type="nucleotide sequence ID" value="NZ_MKQL01000006.1"/>
</dbReference>
<dbReference type="InterPro" id="IPR039418">
    <property type="entry name" value="LexA-like"/>
</dbReference>